<gene>
    <name evidence="2" type="ORF">DM01DRAFT_1381498</name>
</gene>
<dbReference type="PROSITE" id="PS50897">
    <property type="entry name" value="CTLH"/>
    <property type="match status" value="1"/>
</dbReference>
<sequence length="221" mass="25448">MDPGVDNQCCDIILEYLIHSCYKDTARAFVQESKKLHSYCADPPAQGHLVLGHSTDTAWLMVDARKGDIPKAFDLIQKRFPGLLEDPGRLDNARASKVMFKLRCQQFIEIIRSSNEVEAIQYARQHLKYMSKDKEYQEMVTEVASLIAYDEPQHSNQAHLLSQDRRRQLADEVNGIVLAYCHLPEQTSVERIQRQFQVVNYELETLDSADDKQSSREKLSM</sequence>
<evidence type="ECO:0000313" key="2">
    <source>
        <dbReference type="EMBL" id="ORX58847.1"/>
    </source>
</evidence>
<organism evidence="2 3">
    <name type="scientific">Hesseltinella vesiculosa</name>
    <dbReference type="NCBI Taxonomy" id="101127"/>
    <lineage>
        <taxon>Eukaryota</taxon>
        <taxon>Fungi</taxon>
        <taxon>Fungi incertae sedis</taxon>
        <taxon>Mucoromycota</taxon>
        <taxon>Mucoromycotina</taxon>
        <taxon>Mucoromycetes</taxon>
        <taxon>Mucorales</taxon>
        <taxon>Cunninghamellaceae</taxon>
        <taxon>Hesseltinella</taxon>
    </lineage>
</organism>
<accession>A0A1X2GRD3</accession>
<feature type="domain" description="CTLH" evidence="1">
    <location>
        <begin position="65"/>
        <end position="118"/>
    </location>
</feature>
<comment type="caution">
    <text evidence="2">The sequence shown here is derived from an EMBL/GenBank/DDBJ whole genome shotgun (WGS) entry which is preliminary data.</text>
</comment>
<dbReference type="PANTHER" id="PTHR12864">
    <property type="entry name" value="RAN BINDING PROTEIN 9-RELATED"/>
    <property type="match status" value="1"/>
</dbReference>
<dbReference type="InterPro" id="IPR006594">
    <property type="entry name" value="LisH"/>
</dbReference>
<dbReference type="STRING" id="101127.A0A1X2GRD3"/>
<dbReference type="PROSITE" id="PS50896">
    <property type="entry name" value="LISH"/>
    <property type="match status" value="1"/>
</dbReference>
<reference evidence="2 3" key="1">
    <citation type="submission" date="2016-07" db="EMBL/GenBank/DDBJ databases">
        <title>Pervasive Adenine N6-methylation of Active Genes in Fungi.</title>
        <authorList>
            <consortium name="DOE Joint Genome Institute"/>
            <person name="Mondo S.J."/>
            <person name="Dannebaum R.O."/>
            <person name="Kuo R.C."/>
            <person name="Labutti K."/>
            <person name="Haridas S."/>
            <person name="Kuo A."/>
            <person name="Salamov A."/>
            <person name="Ahrendt S.R."/>
            <person name="Lipzen A."/>
            <person name="Sullivan W."/>
            <person name="Andreopoulos W.B."/>
            <person name="Clum A."/>
            <person name="Lindquist E."/>
            <person name="Daum C."/>
            <person name="Ramamoorthy G.K."/>
            <person name="Gryganskyi A."/>
            <person name="Culley D."/>
            <person name="Magnuson J.K."/>
            <person name="James T.Y."/>
            <person name="O'Malley M.A."/>
            <person name="Stajich J.E."/>
            <person name="Spatafora J.W."/>
            <person name="Visel A."/>
            <person name="Grigoriev I.V."/>
        </authorList>
    </citation>
    <scope>NUCLEOTIDE SEQUENCE [LARGE SCALE GENOMIC DNA]</scope>
    <source>
        <strain evidence="2 3">NRRL 3301</strain>
    </source>
</reference>
<dbReference type="InterPro" id="IPR006595">
    <property type="entry name" value="CTLH_C"/>
</dbReference>
<keyword evidence="3" id="KW-1185">Reference proteome</keyword>
<dbReference type="SMART" id="SM00757">
    <property type="entry name" value="CRA"/>
    <property type="match status" value="1"/>
</dbReference>
<dbReference type="InterPro" id="IPR013144">
    <property type="entry name" value="CRA_dom"/>
</dbReference>
<dbReference type="Pfam" id="PF10607">
    <property type="entry name" value="CTLH"/>
    <property type="match status" value="1"/>
</dbReference>
<evidence type="ECO:0000313" key="3">
    <source>
        <dbReference type="Proteomes" id="UP000242146"/>
    </source>
</evidence>
<dbReference type="Proteomes" id="UP000242146">
    <property type="component" value="Unassembled WGS sequence"/>
</dbReference>
<name>A0A1X2GRD3_9FUNG</name>
<dbReference type="OrthoDB" id="2415936at2759"/>
<protein>
    <recommendedName>
        <fullName evidence="1">CTLH domain-containing protein</fullName>
    </recommendedName>
</protein>
<evidence type="ECO:0000259" key="1">
    <source>
        <dbReference type="PROSITE" id="PS50897"/>
    </source>
</evidence>
<dbReference type="AlphaFoldDB" id="A0A1X2GRD3"/>
<dbReference type="InterPro" id="IPR050618">
    <property type="entry name" value="Ubq-SigPath_Reg"/>
</dbReference>
<dbReference type="EMBL" id="MCGT01000006">
    <property type="protein sequence ID" value="ORX58847.1"/>
    <property type="molecule type" value="Genomic_DNA"/>
</dbReference>
<proteinExistence type="predicted"/>
<dbReference type="InterPro" id="IPR024964">
    <property type="entry name" value="CTLH/CRA"/>
</dbReference>